<reference evidence="7 8" key="1">
    <citation type="submission" date="2020-05" db="EMBL/GenBank/DDBJ databases">
        <title>Identification and distribution of gene clusters putatively required for synthesis of sphingolipid metabolism inhibitors in phylogenetically diverse species of the filamentous fungus Fusarium.</title>
        <authorList>
            <person name="Kim H.-S."/>
            <person name="Busman M."/>
            <person name="Brown D.W."/>
            <person name="Divon H."/>
            <person name="Uhlig S."/>
            <person name="Proctor R.H."/>
        </authorList>
    </citation>
    <scope>NUCLEOTIDE SEQUENCE [LARGE SCALE GENOMIC DNA]</scope>
    <source>
        <strain evidence="7 8">NRRL 25196</strain>
    </source>
</reference>
<comment type="caution">
    <text evidence="7">The sequence shown here is derived from an EMBL/GenBank/DDBJ whole genome shotgun (WGS) entry which is preliminary data.</text>
</comment>
<dbReference type="GO" id="GO:0016831">
    <property type="term" value="F:carboxy-lyase activity"/>
    <property type="evidence" value="ECO:0007669"/>
    <property type="project" value="UniProtKB-KW"/>
</dbReference>
<evidence type="ECO:0000313" key="7">
    <source>
        <dbReference type="EMBL" id="KAF5550949.1"/>
    </source>
</evidence>
<dbReference type="Gene3D" id="3.40.640.10">
    <property type="entry name" value="Type I PLP-dependent aspartate aminotransferase-like (Major domain)"/>
    <property type="match status" value="1"/>
</dbReference>
<dbReference type="AlphaFoldDB" id="A0A8H5J915"/>
<dbReference type="GO" id="GO:0019752">
    <property type="term" value="P:carboxylic acid metabolic process"/>
    <property type="evidence" value="ECO:0007669"/>
    <property type="project" value="InterPro"/>
</dbReference>
<keyword evidence="8" id="KW-1185">Reference proteome</keyword>
<evidence type="ECO:0000256" key="4">
    <source>
        <dbReference type="ARBA" id="ARBA00022898"/>
    </source>
</evidence>
<name>A0A8H5J915_9HYPO</name>
<dbReference type="Pfam" id="PF00282">
    <property type="entry name" value="Pyridoxal_deC"/>
    <property type="match status" value="1"/>
</dbReference>
<accession>A0A8H5J915</accession>
<gene>
    <name evidence="7" type="ORF">FNAPI_7624</name>
</gene>
<organism evidence="7 8">
    <name type="scientific">Fusarium napiforme</name>
    <dbReference type="NCBI Taxonomy" id="42672"/>
    <lineage>
        <taxon>Eukaryota</taxon>
        <taxon>Fungi</taxon>
        <taxon>Dikarya</taxon>
        <taxon>Ascomycota</taxon>
        <taxon>Pezizomycotina</taxon>
        <taxon>Sordariomycetes</taxon>
        <taxon>Hypocreomycetidae</taxon>
        <taxon>Hypocreales</taxon>
        <taxon>Nectriaceae</taxon>
        <taxon>Fusarium</taxon>
        <taxon>Fusarium fujikuroi species complex</taxon>
    </lineage>
</organism>
<keyword evidence="3" id="KW-0210">Decarboxylase</keyword>
<dbReference type="InterPro" id="IPR015424">
    <property type="entry name" value="PyrdxlP-dep_Trfase"/>
</dbReference>
<dbReference type="EMBL" id="JAAOAO010000279">
    <property type="protein sequence ID" value="KAF5550949.1"/>
    <property type="molecule type" value="Genomic_DNA"/>
</dbReference>
<evidence type="ECO:0000256" key="6">
    <source>
        <dbReference type="SAM" id="MobiDB-lite"/>
    </source>
</evidence>
<dbReference type="PANTHER" id="PTHR45677:SF8">
    <property type="entry name" value="CYSTEINE SULFINIC ACID DECARBOXYLASE"/>
    <property type="match status" value="1"/>
</dbReference>
<protein>
    <submittedName>
        <fullName evidence="7">Glutamic acid decarboxylase</fullName>
    </submittedName>
</protein>
<keyword evidence="4" id="KW-0663">Pyridoxal phosphate</keyword>
<keyword evidence="5" id="KW-0456">Lyase</keyword>
<feature type="region of interest" description="Disordered" evidence="6">
    <location>
        <begin position="1"/>
        <end position="24"/>
    </location>
</feature>
<comment type="cofactor">
    <cofactor evidence="1">
        <name>pyridoxal 5'-phosphate</name>
        <dbReference type="ChEBI" id="CHEBI:597326"/>
    </cofactor>
</comment>
<dbReference type="InterPro" id="IPR015421">
    <property type="entry name" value="PyrdxlP-dep_Trfase_major"/>
</dbReference>
<dbReference type="Proteomes" id="UP000574317">
    <property type="component" value="Unassembled WGS sequence"/>
</dbReference>
<feature type="compositionally biased region" description="Basic and acidic residues" evidence="6">
    <location>
        <begin position="14"/>
        <end position="24"/>
    </location>
</feature>
<dbReference type="GO" id="GO:0030170">
    <property type="term" value="F:pyridoxal phosphate binding"/>
    <property type="evidence" value="ECO:0007669"/>
    <property type="project" value="InterPro"/>
</dbReference>
<evidence type="ECO:0000256" key="3">
    <source>
        <dbReference type="ARBA" id="ARBA00022793"/>
    </source>
</evidence>
<evidence type="ECO:0000256" key="5">
    <source>
        <dbReference type="ARBA" id="ARBA00023239"/>
    </source>
</evidence>
<comment type="similarity">
    <text evidence="2">Belongs to the group II decarboxylase family.</text>
</comment>
<dbReference type="PANTHER" id="PTHR45677">
    <property type="entry name" value="GLUTAMATE DECARBOXYLASE-RELATED"/>
    <property type="match status" value="1"/>
</dbReference>
<sequence>MTTSSPPPLNEHPIPTKDEGDGRTRQFFDEVVRRGVLFNTERPKHPEAQIIVPRQVSFSSMPESGLTDEQLIHEFTSIIAESTKSSSPNFLGSSDATMCRAAMGAALLIPLLNQNMANPETCPPKATFVEMEAIHWLREALGYPVLGAYTKATDVGGIFTPGGCLSNTVALLAAREKCFPGSRLNGIPVLPSKIRVLVPDMAENHSIRTAMAMISLGEENVTPVPVDAEFHMDQEALKRIIDQEENLGNTIMACVVYAGDPTYLRIDDLHGLSQILKEKDIWFHVDACHGSQLAFSERHRYKLRGIEKADSITVDPQQAMLIPYDCSLVLFREPSTQTSLSTNSDSVSNAQWSFGVTDFAGSRAFNSLKIWSSIKSHGKGSIGRMIDDRLELTNAIHLEVERRPNLILLGGTDINSCMFIYVPASVQRYCLKQNIRLSDADLEKVNQLNLHIQEIIHRERVYYIHAFPLQHCPHGRFIQPGKTAFVLRTLNGNPQSTIDNVRGLLDRIENLGRFLLIDRQYICMGDTAGSSTNRLQRAERKLTQKLYDLFDNNDFVAVVYGSSSLQNNAILSNIDLMIFAHSAESSKIRKVVSIFLSVMEAEGILIDFEIPLHRRLLVTFEFASQAAESGPPLDETGHVSSICNTPEYLSSDEMLRRLTFNVLTTPNKIIAATTGGTNRLKSLETTAARKLVTTIQHLGGSKVSTADEFVSLVMSDGGRGEGKHLGYKPRGDVLKKLRKIFQDVQNTPLE</sequence>
<dbReference type="SUPFAM" id="SSF53383">
    <property type="entry name" value="PLP-dependent transferases"/>
    <property type="match status" value="1"/>
</dbReference>
<proteinExistence type="inferred from homology"/>
<evidence type="ECO:0000313" key="8">
    <source>
        <dbReference type="Proteomes" id="UP000574317"/>
    </source>
</evidence>
<dbReference type="GO" id="GO:0005737">
    <property type="term" value="C:cytoplasm"/>
    <property type="evidence" value="ECO:0007669"/>
    <property type="project" value="TreeGrafter"/>
</dbReference>
<evidence type="ECO:0000256" key="1">
    <source>
        <dbReference type="ARBA" id="ARBA00001933"/>
    </source>
</evidence>
<dbReference type="Gene3D" id="3.90.1150.170">
    <property type="match status" value="1"/>
</dbReference>
<dbReference type="InterPro" id="IPR002129">
    <property type="entry name" value="PyrdxlP-dep_de-COase"/>
</dbReference>
<feature type="compositionally biased region" description="Pro residues" evidence="6">
    <location>
        <begin position="1"/>
        <end position="10"/>
    </location>
</feature>
<evidence type="ECO:0000256" key="2">
    <source>
        <dbReference type="ARBA" id="ARBA00009533"/>
    </source>
</evidence>